<gene>
    <name evidence="2" type="ORF">GRI65_01015</name>
</gene>
<reference evidence="2 3" key="1">
    <citation type="submission" date="2019-12" db="EMBL/GenBank/DDBJ databases">
        <title>Genomic-based taxomic classification of the family Erythrobacteraceae.</title>
        <authorList>
            <person name="Xu L."/>
        </authorList>
    </citation>
    <scope>NUCLEOTIDE SEQUENCE [LARGE SCALE GENOMIC DNA]</scope>
    <source>
        <strain evidence="2 3">KCTC 42453</strain>
    </source>
</reference>
<dbReference type="OrthoDB" id="9884820at2"/>
<dbReference type="Proteomes" id="UP000431922">
    <property type="component" value="Unassembled WGS sequence"/>
</dbReference>
<organism evidence="2 3">
    <name type="scientific">Allopontixanthobacter sediminis</name>
    <dbReference type="NCBI Taxonomy" id="1689985"/>
    <lineage>
        <taxon>Bacteria</taxon>
        <taxon>Pseudomonadati</taxon>
        <taxon>Pseudomonadota</taxon>
        <taxon>Alphaproteobacteria</taxon>
        <taxon>Sphingomonadales</taxon>
        <taxon>Erythrobacteraceae</taxon>
        <taxon>Allopontixanthobacter</taxon>
    </lineage>
</organism>
<dbReference type="RefSeq" id="WP_160754682.1">
    <property type="nucleotide sequence ID" value="NZ_WTYL01000001.1"/>
</dbReference>
<accession>A0A845AVH4</accession>
<evidence type="ECO:0000313" key="3">
    <source>
        <dbReference type="Proteomes" id="UP000431922"/>
    </source>
</evidence>
<dbReference type="AlphaFoldDB" id="A0A845AVH4"/>
<sequence length="103" mass="11147">MSSAVKGVIGLVATVAIAAVVAYGVSAPRNVDAVMNQDMAALGGRSMNDHMTEAYTKAADERCAKFTEMAEQAWDRAIEQGTDERDADTLDELDRQVDQHCNR</sequence>
<comment type="caution">
    <text evidence="2">The sequence shown here is derived from an EMBL/GenBank/DDBJ whole genome shotgun (WGS) entry which is preliminary data.</text>
</comment>
<evidence type="ECO:0000313" key="2">
    <source>
        <dbReference type="EMBL" id="MXP43031.1"/>
    </source>
</evidence>
<name>A0A845AVH4_9SPHN</name>
<keyword evidence="3" id="KW-1185">Reference proteome</keyword>
<protein>
    <submittedName>
        <fullName evidence="2">Uncharacterized protein</fullName>
    </submittedName>
</protein>
<dbReference type="EMBL" id="WTYL01000001">
    <property type="protein sequence ID" value="MXP43031.1"/>
    <property type="molecule type" value="Genomic_DNA"/>
</dbReference>
<evidence type="ECO:0000256" key="1">
    <source>
        <dbReference type="SAM" id="MobiDB-lite"/>
    </source>
</evidence>
<proteinExistence type="predicted"/>
<feature type="region of interest" description="Disordered" evidence="1">
    <location>
        <begin position="78"/>
        <end position="103"/>
    </location>
</feature>